<accession>A0ABQ7QAE2</accession>
<protein>
    <submittedName>
        <fullName evidence="2">Uncharacterized protein</fullName>
    </submittedName>
</protein>
<feature type="signal peptide" evidence="1">
    <location>
        <begin position="1"/>
        <end position="18"/>
    </location>
</feature>
<feature type="chain" id="PRO_5047366941" evidence="1">
    <location>
        <begin position="19"/>
        <end position="173"/>
    </location>
</feature>
<evidence type="ECO:0000256" key="1">
    <source>
        <dbReference type="SAM" id="SignalP"/>
    </source>
</evidence>
<evidence type="ECO:0000313" key="2">
    <source>
        <dbReference type="EMBL" id="KAG7302197.1"/>
    </source>
</evidence>
<reference evidence="2 3" key="1">
    <citation type="submission" date="2021-06" db="EMBL/GenBank/DDBJ databases">
        <title>A haploid diamondback moth (Plutella xylostella L.) genome assembly resolves 31 chromosomes and identifies a diamide resistance mutation.</title>
        <authorList>
            <person name="Ward C.M."/>
            <person name="Perry K.D."/>
            <person name="Baker G."/>
            <person name="Powis K."/>
            <person name="Heckel D.G."/>
            <person name="Baxter S.W."/>
        </authorList>
    </citation>
    <scope>NUCLEOTIDE SEQUENCE [LARGE SCALE GENOMIC DNA]</scope>
    <source>
        <strain evidence="2 3">LV</strain>
        <tissue evidence="2">Single pupa</tissue>
    </source>
</reference>
<dbReference type="Pfam" id="PF06477">
    <property type="entry name" value="DUF1091"/>
    <property type="match status" value="1"/>
</dbReference>
<proteinExistence type="predicted"/>
<keyword evidence="3" id="KW-1185">Reference proteome</keyword>
<dbReference type="InterPro" id="IPR010512">
    <property type="entry name" value="DUF1091"/>
</dbReference>
<sequence>MLSISNAIILICAVVADSFIFIPKQAKITYVNHKFLTWANASVTRYGRKSPYYLNMEGENKVPIDGTFILNMVVYQFVSNEYRRSFVEFHMPFCEFIKDPYFGGIFGKFGYNLTCPIIPGPYHFMNLTFPTEDFPHVWPFEKCLFNITMTINNVLGGSGFFSSKIISNRRKKT</sequence>
<comment type="caution">
    <text evidence="2">The sequence shown here is derived from an EMBL/GenBank/DDBJ whole genome shotgun (WGS) entry which is preliminary data.</text>
</comment>
<evidence type="ECO:0000313" key="3">
    <source>
        <dbReference type="Proteomes" id="UP000823941"/>
    </source>
</evidence>
<dbReference type="PANTHER" id="PTHR20898">
    <property type="entry name" value="DAEDALUS ON 3-RELATED-RELATED"/>
    <property type="match status" value="1"/>
</dbReference>
<dbReference type="Proteomes" id="UP000823941">
    <property type="component" value="Chromosome 18"/>
</dbReference>
<dbReference type="PANTHER" id="PTHR20898:SF0">
    <property type="entry name" value="DAEDALUS ON 3-RELATED"/>
    <property type="match status" value="1"/>
</dbReference>
<name>A0ABQ7QAE2_PLUXY</name>
<keyword evidence="1" id="KW-0732">Signal</keyword>
<organism evidence="2 3">
    <name type="scientific">Plutella xylostella</name>
    <name type="common">Diamondback moth</name>
    <name type="synonym">Plutella maculipennis</name>
    <dbReference type="NCBI Taxonomy" id="51655"/>
    <lineage>
        <taxon>Eukaryota</taxon>
        <taxon>Metazoa</taxon>
        <taxon>Ecdysozoa</taxon>
        <taxon>Arthropoda</taxon>
        <taxon>Hexapoda</taxon>
        <taxon>Insecta</taxon>
        <taxon>Pterygota</taxon>
        <taxon>Neoptera</taxon>
        <taxon>Endopterygota</taxon>
        <taxon>Lepidoptera</taxon>
        <taxon>Glossata</taxon>
        <taxon>Ditrysia</taxon>
        <taxon>Yponomeutoidea</taxon>
        <taxon>Plutellidae</taxon>
        <taxon>Plutella</taxon>
    </lineage>
</organism>
<gene>
    <name evidence="2" type="ORF">JYU34_013671</name>
</gene>
<dbReference type="EMBL" id="JAHIBW010000018">
    <property type="protein sequence ID" value="KAG7302197.1"/>
    <property type="molecule type" value="Genomic_DNA"/>
</dbReference>